<evidence type="ECO:0000256" key="7">
    <source>
        <dbReference type="SAM" id="MobiDB-lite"/>
    </source>
</evidence>
<comment type="caution">
    <text evidence="9">The sequence shown here is derived from an EMBL/GenBank/DDBJ whole genome shotgun (WGS) entry which is preliminary data.</text>
</comment>
<evidence type="ECO:0000256" key="1">
    <source>
        <dbReference type="ARBA" id="ARBA00001947"/>
    </source>
</evidence>
<keyword evidence="6" id="KW-0482">Metalloprotease</keyword>
<keyword evidence="5" id="KW-0862">Zinc</keyword>
<dbReference type="AlphaFoldDB" id="K1UVJ5"/>
<dbReference type="Gene3D" id="3.30.2010.10">
    <property type="entry name" value="Metalloproteases ('zincins'), catalytic domain"/>
    <property type="match status" value="1"/>
</dbReference>
<evidence type="ECO:0000256" key="2">
    <source>
        <dbReference type="ARBA" id="ARBA00022670"/>
    </source>
</evidence>
<evidence type="ECO:0000259" key="8">
    <source>
        <dbReference type="Pfam" id="PF01435"/>
    </source>
</evidence>
<reference evidence="9" key="1">
    <citation type="journal article" date="2013" name="Environ. Microbiol.">
        <title>Microbiota from the distal guts of lean and obese adolescents exhibit partial functional redundancy besides clear differences in community structure.</title>
        <authorList>
            <person name="Ferrer M."/>
            <person name="Ruiz A."/>
            <person name="Lanza F."/>
            <person name="Haange S.B."/>
            <person name="Oberbach A."/>
            <person name="Till H."/>
            <person name="Bargiela R."/>
            <person name="Campoy C."/>
            <person name="Segura M.T."/>
            <person name="Richter M."/>
            <person name="von Bergen M."/>
            <person name="Seifert J."/>
            <person name="Suarez A."/>
        </authorList>
    </citation>
    <scope>NUCLEOTIDE SEQUENCE</scope>
</reference>
<keyword evidence="3" id="KW-0479">Metal-binding</keyword>
<protein>
    <submittedName>
        <fullName evidence="9">Peptidase, M48 family</fullName>
    </submittedName>
</protein>
<proteinExistence type="predicted"/>
<dbReference type="InterPro" id="IPR001915">
    <property type="entry name" value="Peptidase_M48"/>
</dbReference>
<evidence type="ECO:0000313" key="9">
    <source>
        <dbReference type="EMBL" id="EKC75671.1"/>
    </source>
</evidence>
<keyword evidence="2" id="KW-0645">Protease</keyword>
<comment type="cofactor">
    <cofactor evidence="1">
        <name>Zn(2+)</name>
        <dbReference type="ChEBI" id="CHEBI:29105"/>
    </cofactor>
</comment>
<dbReference type="PANTHER" id="PTHR22726:SF8">
    <property type="entry name" value="METALLOPROTEASE YCAL"/>
    <property type="match status" value="1"/>
</dbReference>
<evidence type="ECO:0000256" key="3">
    <source>
        <dbReference type="ARBA" id="ARBA00022723"/>
    </source>
</evidence>
<evidence type="ECO:0000256" key="6">
    <source>
        <dbReference type="ARBA" id="ARBA00023049"/>
    </source>
</evidence>
<dbReference type="PANTHER" id="PTHR22726">
    <property type="entry name" value="METALLOENDOPEPTIDASE OMA1"/>
    <property type="match status" value="1"/>
</dbReference>
<feature type="compositionally biased region" description="Basic and acidic residues" evidence="7">
    <location>
        <begin position="163"/>
        <end position="177"/>
    </location>
</feature>
<dbReference type="EMBL" id="AJWZ01000818">
    <property type="protein sequence ID" value="EKC75671.1"/>
    <property type="molecule type" value="Genomic_DNA"/>
</dbReference>
<sequence>RLTEGITDADGLPLNFKVYLVTDVNAFACGDGSIRVFSSLMDLMDDDQLMAIIGHEIGHVVHADVKHAMKNAYLASAARNAAGAAEGSVVAKLSESQLGDVVTAFTDAQFSQKQEYAADEYGFEFATSHGFSPYAMYSALNKLLELSQGEKASRVQKMFSSHPDTEQRAARMKEKADALATAE</sequence>
<dbReference type="GO" id="GO:0046872">
    <property type="term" value="F:metal ion binding"/>
    <property type="evidence" value="ECO:0007669"/>
    <property type="project" value="UniProtKB-KW"/>
</dbReference>
<keyword evidence="4" id="KW-0378">Hydrolase</keyword>
<feature type="domain" description="Peptidase M48" evidence="8">
    <location>
        <begin position="16"/>
        <end position="174"/>
    </location>
</feature>
<name>K1UVJ5_9ZZZZ</name>
<feature type="region of interest" description="Disordered" evidence="7">
    <location>
        <begin position="159"/>
        <end position="183"/>
    </location>
</feature>
<dbReference type="GO" id="GO:0051603">
    <property type="term" value="P:proteolysis involved in protein catabolic process"/>
    <property type="evidence" value="ECO:0007669"/>
    <property type="project" value="TreeGrafter"/>
</dbReference>
<feature type="non-terminal residue" evidence="9">
    <location>
        <position position="1"/>
    </location>
</feature>
<dbReference type="InterPro" id="IPR051156">
    <property type="entry name" value="Mito/Outer_Membr_Metalloprot"/>
</dbReference>
<organism evidence="9">
    <name type="scientific">human gut metagenome</name>
    <dbReference type="NCBI Taxonomy" id="408170"/>
    <lineage>
        <taxon>unclassified sequences</taxon>
        <taxon>metagenomes</taxon>
        <taxon>organismal metagenomes</taxon>
    </lineage>
</organism>
<evidence type="ECO:0000256" key="4">
    <source>
        <dbReference type="ARBA" id="ARBA00022801"/>
    </source>
</evidence>
<dbReference type="Pfam" id="PF01435">
    <property type="entry name" value="Peptidase_M48"/>
    <property type="match status" value="1"/>
</dbReference>
<dbReference type="GO" id="GO:0016020">
    <property type="term" value="C:membrane"/>
    <property type="evidence" value="ECO:0007669"/>
    <property type="project" value="TreeGrafter"/>
</dbReference>
<evidence type="ECO:0000256" key="5">
    <source>
        <dbReference type="ARBA" id="ARBA00022833"/>
    </source>
</evidence>
<dbReference type="GO" id="GO:0004222">
    <property type="term" value="F:metalloendopeptidase activity"/>
    <property type="evidence" value="ECO:0007669"/>
    <property type="project" value="InterPro"/>
</dbReference>
<accession>K1UVJ5</accession>
<gene>
    <name evidence="9" type="ORF">OBE_01246</name>
</gene>